<dbReference type="AlphaFoldDB" id="S8EC69"/>
<dbReference type="eggNOG" id="ENOG502SDK2">
    <property type="taxonomic scope" value="Eukaryota"/>
</dbReference>
<evidence type="ECO:0000313" key="4">
    <source>
        <dbReference type="EMBL" id="EPT00814.1"/>
    </source>
</evidence>
<organism evidence="4 5">
    <name type="scientific">Fomitopsis schrenkii</name>
    <name type="common">Brown rot fungus</name>
    <dbReference type="NCBI Taxonomy" id="2126942"/>
    <lineage>
        <taxon>Eukaryota</taxon>
        <taxon>Fungi</taxon>
        <taxon>Dikarya</taxon>
        <taxon>Basidiomycota</taxon>
        <taxon>Agaricomycotina</taxon>
        <taxon>Agaricomycetes</taxon>
        <taxon>Polyporales</taxon>
        <taxon>Fomitopsis</taxon>
    </lineage>
</organism>
<dbReference type="InterPro" id="IPR006683">
    <property type="entry name" value="Thioestr_dom"/>
</dbReference>
<evidence type="ECO:0000259" key="3">
    <source>
        <dbReference type="Pfam" id="PF03061"/>
    </source>
</evidence>
<sequence>MDFISKSQLLSPAPFPNDDPASIKGNVSTEQKRLSGNVFAWHIANFPGSRVFGHSVFKDLKLTAIYIWTMNAGEIAELFEDTMSREAIRGQTICELTVTEEMLNVHHTFAGGCSAHLVDIGTFSSLLTLSVVTGIDYTGLSTALNITFHSPAVLGTQLKMVSSSISTSGRIMAARAEVYDKKTSRLLVSAVHTIAPFKATPRSKNPRGISTAKL</sequence>
<dbReference type="HOGENOM" id="CLU_085799_0_1_1"/>
<name>S8EC69_FOMSC</name>
<keyword evidence="2" id="KW-0378">Hydrolase</keyword>
<proteinExistence type="inferred from homology"/>
<dbReference type="Pfam" id="PF03061">
    <property type="entry name" value="4HBT"/>
    <property type="match status" value="1"/>
</dbReference>
<reference evidence="4 5" key="1">
    <citation type="journal article" date="2012" name="Science">
        <title>The Paleozoic origin of enzymatic lignin decomposition reconstructed from 31 fungal genomes.</title>
        <authorList>
            <person name="Floudas D."/>
            <person name="Binder M."/>
            <person name="Riley R."/>
            <person name="Barry K."/>
            <person name="Blanchette R.A."/>
            <person name="Henrissat B."/>
            <person name="Martinez A.T."/>
            <person name="Otillar R."/>
            <person name="Spatafora J.W."/>
            <person name="Yadav J.S."/>
            <person name="Aerts A."/>
            <person name="Benoit I."/>
            <person name="Boyd A."/>
            <person name="Carlson A."/>
            <person name="Copeland A."/>
            <person name="Coutinho P.M."/>
            <person name="de Vries R.P."/>
            <person name="Ferreira P."/>
            <person name="Findley K."/>
            <person name="Foster B."/>
            <person name="Gaskell J."/>
            <person name="Glotzer D."/>
            <person name="Gorecki P."/>
            <person name="Heitman J."/>
            <person name="Hesse C."/>
            <person name="Hori C."/>
            <person name="Igarashi K."/>
            <person name="Jurgens J.A."/>
            <person name="Kallen N."/>
            <person name="Kersten P."/>
            <person name="Kohler A."/>
            <person name="Kuees U."/>
            <person name="Kumar T.K.A."/>
            <person name="Kuo A."/>
            <person name="LaButti K."/>
            <person name="Larrondo L.F."/>
            <person name="Lindquist E."/>
            <person name="Ling A."/>
            <person name="Lombard V."/>
            <person name="Lucas S."/>
            <person name="Lundell T."/>
            <person name="Martin R."/>
            <person name="McLaughlin D.J."/>
            <person name="Morgenstern I."/>
            <person name="Morin E."/>
            <person name="Murat C."/>
            <person name="Nagy L.G."/>
            <person name="Nolan M."/>
            <person name="Ohm R.A."/>
            <person name="Patyshakuliyeva A."/>
            <person name="Rokas A."/>
            <person name="Ruiz-Duenas F.J."/>
            <person name="Sabat G."/>
            <person name="Salamov A."/>
            <person name="Samejima M."/>
            <person name="Schmutz J."/>
            <person name="Slot J.C."/>
            <person name="St John F."/>
            <person name="Stenlid J."/>
            <person name="Sun H."/>
            <person name="Sun S."/>
            <person name="Syed K."/>
            <person name="Tsang A."/>
            <person name="Wiebenga A."/>
            <person name="Young D."/>
            <person name="Pisabarro A."/>
            <person name="Eastwood D.C."/>
            <person name="Martin F."/>
            <person name="Cullen D."/>
            <person name="Grigoriev I.V."/>
            <person name="Hibbett D.S."/>
        </authorList>
    </citation>
    <scope>NUCLEOTIDE SEQUENCE</scope>
    <source>
        <strain evidence="5">FP-58527</strain>
    </source>
</reference>
<dbReference type="PANTHER" id="PTHR21660:SF1">
    <property type="entry name" value="ACYL-COENZYME A THIOESTERASE 13"/>
    <property type="match status" value="1"/>
</dbReference>
<dbReference type="InParanoid" id="S8EC69"/>
<accession>S8EC69</accession>
<protein>
    <recommendedName>
        <fullName evidence="3">Thioesterase domain-containing protein</fullName>
    </recommendedName>
</protein>
<dbReference type="EMBL" id="KE504146">
    <property type="protein sequence ID" value="EPT00814.1"/>
    <property type="molecule type" value="Genomic_DNA"/>
</dbReference>
<gene>
    <name evidence="4" type="ORF">FOMPIDRAFT_1121627</name>
</gene>
<dbReference type="Gene3D" id="3.10.129.10">
    <property type="entry name" value="Hotdog Thioesterase"/>
    <property type="match status" value="1"/>
</dbReference>
<evidence type="ECO:0000256" key="2">
    <source>
        <dbReference type="ARBA" id="ARBA00022801"/>
    </source>
</evidence>
<dbReference type="CDD" id="cd03443">
    <property type="entry name" value="PaaI_thioesterase"/>
    <property type="match status" value="1"/>
</dbReference>
<dbReference type="OrthoDB" id="2831072at2759"/>
<dbReference type="SUPFAM" id="SSF54637">
    <property type="entry name" value="Thioesterase/thiol ester dehydrase-isomerase"/>
    <property type="match status" value="1"/>
</dbReference>
<dbReference type="InterPro" id="IPR039298">
    <property type="entry name" value="ACOT13"/>
</dbReference>
<comment type="similarity">
    <text evidence="1">Belongs to the thioesterase PaaI family.</text>
</comment>
<evidence type="ECO:0000256" key="1">
    <source>
        <dbReference type="ARBA" id="ARBA00008324"/>
    </source>
</evidence>
<feature type="domain" description="Thioesterase" evidence="3">
    <location>
        <begin position="110"/>
        <end position="183"/>
    </location>
</feature>
<dbReference type="PANTHER" id="PTHR21660">
    <property type="entry name" value="THIOESTERASE SUPERFAMILY MEMBER-RELATED"/>
    <property type="match status" value="1"/>
</dbReference>
<dbReference type="InterPro" id="IPR029069">
    <property type="entry name" value="HotDog_dom_sf"/>
</dbReference>
<dbReference type="GO" id="GO:0047617">
    <property type="term" value="F:fatty acyl-CoA hydrolase activity"/>
    <property type="evidence" value="ECO:0007669"/>
    <property type="project" value="InterPro"/>
</dbReference>
<evidence type="ECO:0000313" key="5">
    <source>
        <dbReference type="Proteomes" id="UP000015241"/>
    </source>
</evidence>
<dbReference type="STRING" id="743788.S8EC69"/>
<keyword evidence="5" id="KW-1185">Reference proteome</keyword>
<dbReference type="Proteomes" id="UP000015241">
    <property type="component" value="Unassembled WGS sequence"/>
</dbReference>